<keyword evidence="2" id="KW-1185">Reference proteome</keyword>
<organism evidence="1 2">
    <name type="scientific">Trichomalopsis sarcophagae</name>
    <dbReference type="NCBI Taxonomy" id="543379"/>
    <lineage>
        <taxon>Eukaryota</taxon>
        <taxon>Metazoa</taxon>
        <taxon>Ecdysozoa</taxon>
        <taxon>Arthropoda</taxon>
        <taxon>Hexapoda</taxon>
        <taxon>Insecta</taxon>
        <taxon>Pterygota</taxon>
        <taxon>Neoptera</taxon>
        <taxon>Endopterygota</taxon>
        <taxon>Hymenoptera</taxon>
        <taxon>Apocrita</taxon>
        <taxon>Proctotrupomorpha</taxon>
        <taxon>Chalcidoidea</taxon>
        <taxon>Pteromalidae</taxon>
        <taxon>Pteromalinae</taxon>
        <taxon>Trichomalopsis</taxon>
    </lineage>
</organism>
<dbReference type="EMBL" id="NNAY01000569">
    <property type="protein sequence ID" value="OXU27624.1"/>
    <property type="molecule type" value="Genomic_DNA"/>
</dbReference>
<comment type="caution">
    <text evidence="1">The sequence shown here is derived from an EMBL/GenBank/DDBJ whole genome shotgun (WGS) entry which is preliminary data.</text>
</comment>
<accession>A0A232F9U3</accession>
<reference evidence="1 2" key="1">
    <citation type="journal article" date="2017" name="Curr. Biol.">
        <title>The Evolution of Venom by Co-option of Single-Copy Genes.</title>
        <authorList>
            <person name="Martinson E.O."/>
            <person name="Mrinalini"/>
            <person name="Kelkar Y.D."/>
            <person name="Chang C.H."/>
            <person name="Werren J.H."/>
        </authorList>
    </citation>
    <scope>NUCLEOTIDE SEQUENCE [LARGE SCALE GENOMIC DNA]</scope>
    <source>
        <strain evidence="1 2">Alberta</strain>
        <tissue evidence="1">Whole body</tissue>
    </source>
</reference>
<evidence type="ECO:0000313" key="2">
    <source>
        <dbReference type="Proteomes" id="UP000215335"/>
    </source>
</evidence>
<protein>
    <submittedName>
        <fullName evidence="1">Uncharacterized protein</fullName>
    </submittedName>
</protein>
<proteinExistence type="predicted"/>
<dbReference type="Proteomes" id="UP000215335">
    <property type="component" value="Unassembled WGS sequence"/>
</dbReference>
<evidence type="ECO:0000313" key="1">
    <source>
        <dbReference type="EMBL" id="OXU27624.1"/>
    </source>
</evidence>
<name>A0A232F9U3_9HYME</name>
<dbReference type="AlphaFoldDB" id="A0A232F9U3"/>
<sequence length="148" mass="15874">MLRLKLVGLPTLPIYGGCVDSSLMSVACSSSSNLTRRSIANSFSSSRCLTRRFRLDGLESKCHLPVLGAAPAVVIAAFANCREPCCTNINRGVDLALLCYSSPACPEAINPYQGSQDKMFADVEHAVVYSLDSHVVFVMIHTSACVES</sequence>
<gene>
    <name evidence="1" type="ORF">TSAR_006474</name>
</gene>